<evidence type="ECO:0000313" key="2">
    <source>
        <dbReference type="EMBL" id="KAJ4450125.1"/>
    </source>
</evidence>
<evidence type="ECO:0000256" key="1">
    <source>
        <dbReference type="SAM" id="MobiDB-lite"/>
    </source>
</evidence>
<dbReference type="EMBL" id="JAJSOF020000003">
    <property type="protein sequence ID" value="KAJ4450125.1"/>
    <property type="molecule type" value="Genomic_DNA"/>
</dbReference>
<dbReference type="PANTHER" id="PTHR47027:SF20">
    <property type="entry name" value="REVERSE TRANSCRIPTASE-LIKE PROTEIN WITH RNA-DIRECTED DNA POLYMERASE DOMAIN"/>
    <property type="match status" value="1"/>
</dbReference>
<keyword evidence="3" id="KW-1185">Reference proteome</keyword>
<protein>
    <submittedName>
        <fullName evidence="2">Uncharacterized protein</fullName>
    </submittedName>
</protein>
<evidence type="ECO:0000313" key="3">
    <source>
        <dbReference type="Proteomes" id="UP001148838"/>
    </source>
</evidence>
<dbReference type="Proteomes" id="UP001148838">
    <property type="component" value="Unassembled WGS sequence"/>
</dbReference>
<dbReference type="PANTHER" id="PTHR47027">
    <property type="entry name" value="REVERSE TRANSCRIPTASE DOMAIN-CONTAINING PROTEIN"/>
    <property type="match status" value="1"/>
</dbReference>
<accession>A0ABQ8TWU4</accession>
<gene>
    <name evidence="2" type="ORF">ANN_01532</name>
</gene>
<proteinExistence type="predicted"/>
<organism evidence="2 3">
    <name type="scientific">Periplaneta americana</name>
    <name type="common">American cockroach</name>
    <name type="synonym">Blatta americana</name>
    <dbReference type="NCBI Taxonomy" id="6978"/>
    <lineage>
        <taxon>Eukaryota</taxon>
        <taxon>Metazoa</taxon>
        <taxon>Ecdysozoa</taxon>
        <taxon>Arthropoda</taxon>
        <taxon>Hexapoda</taxon>
        <taxon>Insecta</taxon>
        <taxon>Pterygota</taxon>
        <taxon>Neoptera</taxon>
        <taxon>Polyneoptera</taxon>
        <taxon>Dictyoptera</taxon>
        <taxon>Blattodea</taxon>
        <taxon>Blattoidea</taxon>
        <taxon>Blattidae</taxon>
        <taxon>Blattinae</taxon>
        <taxon>Periplaneta</taxon>
    </lineage>
</organism>
<sequence>MKPSLVQRHTRIGLYKTLAQPVLSYGSEAWTVKNKDVSRITASQMRFMRATAGYTRWDHKKNEDLMQELQIEPIMQFISKYQLQWKGHLERMNRCRIPKALLHYHPYGKRSLGRPKKRWTENSKTLKTRYSHTVKHSTVMAIHADVPLLVENVMYYFHIRLHHSMEKKYVIRDYPTLPDLSDNPLPYSTNATIITTNTTTTTTATATATTVAKLFISGRQHSLKLIKSKQCIAIYSVLREKAYSPAAMVARVCCKRPAVSITPPHSSAEVMILCNFTFFNSVPRDDVNLVLVLQVSTTRKSRRHAGLNSGPPNPITSQAGGGSGLESEMDAVAESIRWHYAVNHALERSNPNGLQQSFQHKGAVQ</sequence>
<comment type="caution">
    <text evidence="2">The sequence shown here is derived from an EMBL/GenBank/DDBJ whole genome shotgun (WGS) entry which is preliminary data.</text>
</comment>
<name>A0ABQ8TWU4_PERAM</name>
<feature type="region of interest" description="Disordered" evidence="1">
    <location>
        <begin position="301"/>
        <end position="326"/>
    </location>
</feature>
<reference evidence="2 3" key="1">
    <citation type="journal article" date="2022" name="Allergy">
        <title>Genome assembly and annotation of Periplaneta americana reveal a comprehensive cockroach allergen profile.</title>
        <authorList>
            <person name="Wang L."/>
            <person name="Xiong Q."/>
            <person name="Saelim N."/>
            <person name="Wang L."/>
            <person name="Nong W."/>
            <person name="Wan A.T."/>
            <person name="Shi M."/>
            <person name="Liu X."/>
            <person name="Cao Q."/>
            <person name="Hui J.H.L."/>
            <person name="Sookrung N."/>
            <person name="Leung T.F."/>
            <person name="Tungtrongchitr A."/>
            <person name="Tsui S.K.W."/>
        </authorList>
    </citation>
    <scope>NUCLEOTIDE SEQUENCE [LARGE SCALE GENOMIC DNA]</scope>
    <source>
        <strain evidence="2">PWHHKU_190912</strain>
    </source>
</reference>